<comment type="catalytic activity">
    <reaction evidence="6">
        <text>L-alanine + NAD(+) + H2O = pyruvate + NH4(+) + NADH + H(+)</text>
        <dbReference type="Rhea" id="RHEA:18405"/>
        <dbReference type="ChEBI" id="CHEBI:15361"/>
        <dbReference type="ChEBI" id="CHEBI:15377"/>
        <dbReference type="ChEBI" id="CHEBI:15378"/>
        <dbReference type="ChEBI" id="CHEBI:28938"/>
        <dbReference type="ChEBI" id="CHEBI:57540"/>
        <dbReference type="ChEBI" id="CHEBI:57945"/>
        <dbReference type="ChEBI" id="CHEBI:57972"/>
        <dbReference type="EC" id="1.4.1.1"/>
    </reaction>
</comment>
<dbReference type="Pfam" id="PF05222">
    <property type="entry name" value="AlaDh_PNT_N"/>
    <property type="match status" value="1"/>
</dbReference>
<dbReference type="SMART" id="SM01003">
    <property type="entry name" value="AlaDh_PNT_N"/>
    <property type="match status" value="1"/>
</dbReference>
<comment type="similarity">
    <text evidence="2 6">Belongs to the AlaDH/PNT family.</text>
</comment>
<keyword evidence="5 6" id="KW-0520">NAD</keyword>
<feature type="domain" description="Alanine dehydrogenase/pyridine nucleotide transhydrogenase NAD(H)-binding" evidence="11">
    <location>
        <begin position="149"/>
        <end position="298"/>
    </location>
</feature>
<dbReference type="UniPathway" id="UPA00527">
    <property type="reaction ID" value="UER00585"/>
</dbReference>
<evidence type="ECO:0000256" key="5">
    <source>
        <dbReference type="ARBA" id="ARBA00023027"/>
    </source>
</evidence>
<dbReference type="Pfam" id="PF01262">
    <property type="entry name" value="AlaDh_PNT_C"/>
    <property type="match status" value="1"/>
</dbReference>
<dbReference type="InterPro" id="IPR007698">
    <property type="entry name" value="AlaDH/PNT_NAD(H)-bd"/>
</dbReference>
<dbReference type="NCBIfam" id="TIGR00518">
    <property type="entry name" value="alaDH"/>
    <property type="match status" value="1"/>
</dbReference>
<dbReference type="PATRIC" id="fig|520764.3.peg.2496"/>
<dbReference type="GO" id="GO:0000286">
    <property type="term" value="F:alanine dehydrogenase activity"/>
    <property type="evidence" value="ECO:0007669"/>
    <property type="project" value="UniProtKB-UniRule"/>
</dbReference>
<dbReference type="SMART" id="SM01002">
    <property type="entry name" value="AlaDh_PNT_C"/>
    <property type="match status" value="1"/>
</dbReference>
<comment type="cofactor">
    <cofactor evidence="10">
        <name>Mg(2+)</name>
        <dbReference type="ChEBI" id="CHEBI:18420"/>
    </cofactor>
    <text evidence="10">Binds 1 Mg(2+) ion per subunit.</text>
</comment>
<dbReference type="FunCoup" id="A0A140L1E2">
    <property type="interactions" value="225"/>
</dbReference>
<evidence type="ECO:0000259" key="12">
    <source>
        <dbReference type="SMART" id="SM01003"/>
    </source>
</evidence>
<feature type="binding site" evidence="9">
    <location>
        <begin position="239"/>
        <end position="240"/>
    </location>
    <ligand>
        <name>NAD(+)</name>
        <dbReference type="ChEBI" id="CHEBI:57540"/>
    </ligand>
</feature>
<dbReference type="InterPro" id="IPR008143">
    <property type="entry name" value="Ala_DH/PNT_CS2"/>
</dbReference>
<evidence type="ECO:0000256" key="4">
    <source>
        <dbReference type="ARBA" id="ARBA00023002"/>
    </source>
</evidence>
<evidence type="ECO:0000256" key="9">
    <source>
        <dbReference type="PIRSR" id="PIRSR000183-3"/>
    </source>
</evidence>
<keyword evidence="14" id="KW-1185">Reference proteome</keyword>
<dbReference type="Gene3D" id="3.40.50.720">
    <property type="entry name" value="NAD(P)-binding Rossmann-like Domain"/>
    <property type="match status" value="2"/>
</dbReference>
<dbReference type="PROSITE" id="PS00837">
    <property type="entry name" value="ALADH_PNT_2"/>
    <property type="match status" value="1"/>
</dbReference>
<dbReference type="GO" id="GO:0046872">
    <property type="term" value="F:metal ion binding"/>
    <property type="evidence" value="ECO:0007669"/>
    <property type="project" value="UniProtKB-KW"/>
</dbReference>
<dbReference type="CDD" id="cd05305">
    <property type="entry name" value="L-AlaDH"/>
    <property type="match status" value="1"/>
</dbReference>
<keyword evidence="4 6" id="KW-0560">Oxidoreductase</keyword>
<comment type="pathway">
    <text evidence="1">Amino-acid degradation; L-alanine degradation via dehydrogenase pathway; NH(3) and pyruvate from L-alanine: step 1/1.</text>
</comment>
<dbReference type="InParanoid" id="A0A140L1E2"/>
<dbReference type="InterPro" id="IPR007886">
    <property type="entry name" value="AlaDH/PNT_N"/>
</dbReference>
<dbReference type="GO" id="GO:0042853">
    <property type="term" value="P:L-alanine catabolic process"/>
    <property type="evidence" value="ECO:0007669"/>
    <property type="project" value="UniProtKB-UniPathway"/>
</dbReference>
<protein>
    <recommendedName>
        <fullName evidence="3 6">Alanine dehydrogenase</fullName>
        <ecNumber evidence="3 6">1.4.1.1</ecNumber>
    </recommendedName>
</protein>
<dbReference type="PANTHER" id="PTHR42795:SF1">
    <property type="entry name" value="ALANINE DEHYDROGENASE"/>
    <property type="match status" value="1"/>
</dbReference>
<evidence type="ECO:0000313" key="13">
    <source>
        <dbReference type="EMBL" id="KXG74367.1"/>
    </source>
</evidence>
<evidence type="ECO:0000256" key="7">
    <source>
        <dbReference type="PIRSR" id="PIRSR000183-1"/>
    </source>
</evidence>
<evidence type="ECO:0000256" key="1">
    <source>
        <dbReference type="ARBA" id="ARBA00005206"/>
    </source>
</evidence>
<dbReference type="InterPro" id="IPR008141">
    <property type="entry name" value="Ala_DH"/>
</dbReference>
<dbReference type="RefSeq" id="WP_066355325.1">
    <property type="nucleotide sequence ID" value="NZ_LOED01000050.1"/>
</dbReference>
<gene>
    <name evidence="13" type="primary">ald</name>
    <name evidence="13" type="ORF">AN618_23170</name>
</gene>
<feature type="active site" description="Proton donor/acceptor" evidence="7">
    <location>
        <position position="96"/>
    </location>
</feature>
<evidence type="ECO:0000256" key="2">
    <source>
        <dbReference type="ARBA" id="ARBA00005689"/>
    </source>
</evidence>
<evidence type="ECO:0000256" key="8">
    <source>
        <dbReference type="PIRSR" id="PIRSR000183-2"/>
    </source>
</evidence>
<feature type="active site" description="Proton donor/acceptor" evidence="7">
    <location>
        <position position="270"/>
    </location>
</feature>
<sequence length="374" mass="40051">MIVGVPKEIKPQENRVAITPAGVDALVRAGHKVLIEKGAGEGSGIYDEDYKQAGAEIMPSAESVWENSEMIVKVKEPLPSEYKYFKEGQVIFTYLHLAPEPELTKALMESKVVAIAYETVQKDDGSLPLLTPMSEVAGRLAIQEGAAFLEKFRGGKGVLLSGVPGVPPASIVIVGAGTVGTSALKRAVGMGARVTILDINVNKLRYLDDIYQGRIETLYSNRFNLLNAISKADLVIGAVLIPGAKAPKLVTEEMVKAMEPGSVIVDVAIDQGGCVETIDHPTTHADPVFVKHGVIHYAVSNMPGAVPRTSTFALTNATLPYALELANKGWKKAILENKALARGVNVLNGKITYKAVAEAHNLPYHPLEEVLSEI</sequence>
<dbReference type="AlphaFoldDB" id="A0A140L1E2"/>
<dbReference type="Proteomes" id="UP000070427">
    <property type="component" value="Unassembled WGS sequence"/>
</dbReference>
<evidence type="ECO:0000256" key="6">
    <source>
        <dbReference type="PIRNR" id="PIRNR000183"/>
    </source>
</evidence>
<reference evidence="13 14" key="1">
    <citation type="submission" date="2015-12" db="EMBL/GenBank/DDBJ databases">
        <title>Draft genome sequnece of Fervidicola ferrireducens strain Y170.</title>
        <authorList>
            <person name="Patel B.K."/>
        </authorList>
    </citation>
    <scope>NUCLEOTIDE SEQUENCE [LARGE SCALE GENOMIC DNA]</scope>
    <source>
        <strain evidence="13 14">Y170</strain>
    </source>
</reference>
<feature type="binding site" evidence="9">
    <location>
        <begin position="299"/>
        <end position="302"/>
    </location>
    <ligand>
        <name>NAD(+)</name>
        <dbReference type="ChEBI" id="CHEBI:57540"/>
    </ligand>
</feature>
<dbReference type="PIRSF" id="PIRSF000183">
    <property type="entry name" value="Alanine_dh"/>
    <property type="match status" value="1"/>
</dbReference>
<dbReference type="PANTHER" id="PTHR42795">
    <property type="entry name" value="ALANINE DEHYDROGENASE"/>
    <property type="match status" value="1"/>
</dbReference>
<feature type="binding site" evidence="8">
    <location>
        <position position="15"/>
    </location>
    <ligand>
        <name>substrate</name>
    </ligand>
</feature>
<feature type="binding site" evidence="8">
    <location>
        <position position="75"/>
    </location>
    <ligand>
        <name>substrate</name>
    </ligand>
</feature>
<evidence type="ECO:0000256" key="10">
    <source>
        <dbReference type="PIRSR" id="PIRSR000183-4"/>
    </source>
</evidence>
<dbReference type="GO" id="GO:0000166">
    <property type="term" value="F:nucleotide binding"/>
    <property type="evidence" value="ECO:0007669"/>
    <property type="project" value="UniProtKB-KW"/>
</dbReference>
<accession>A0A140L1E2</accession>
<feature type="binding site" evidence="10">
    <location>
        <position position="324"/>
    </location>
    <ligand>
        <name>Mg(2+)</name>
        <dbReference type="ChEBI" id="CHEBI:18420"/>
    </ligand>
</feature>
<evidence type="ECO:0000259" key="11">
    <source>
        <dbReference type="SMART" id="SM01002"/>
    </source>
</evidence>
<name>A0A140L1E2_9FIRM</name>
<feature type="binding site" evidence="9">
    <location>
        <begin position="267"/>
        <end position="270"/>
    </location>
    <ligand>
        <name>NAD(+)</name>
        <dbReference type="ChEBI" id="CHEBI:57540"/>
    </ligand>
</feature>
<feature type="domain" description="Alanine dehydrogenase/pyridine nucleotide transhydrogenase N-terminal" evidence="12">
    <location>
        <begin position="4"/>
        <end position="137"/>
    </location>
</feature>
<keyword evidence="10" id="KW-0479">Metal-binding</keyword>
<dbReference type="STRING" id="520764.AN618_23170"/>
<proteinExistence type="inferred from homology"/>
<keyword evidence="10" id="KW-0460">Magnesium</keyword>
<dbReference type="SUPFAM" id="SSF51735">
    <property type="entry name" value="NAD(P)-binding Rossmann-fold domains"/>
    <property type="match status" value="1"/>
</dbReference>
<dbReference type="EMBL" id="LOED01000050">
    <property type="protein sequence ID" value="KXG74367.1"/>
    <property type="molecule type" value="Genomic_DNA"/>
</dbReference>
<dbReference type="GO" id="GO:0005886">
    <property type="term" value="C:plasma membrane"/>
    <property type="evidence" value="ECO:0007669"/>
    <property type="project" value="TreeGrafter"/>
</dbReference>
<dbReference type="OrthoDB" id="9804592at2"/>
<keyword evidence="9" id="KW-0547">Nucleotide-binding</keyword>
<dbReference type="SUPFAM" id="SSF52283">
    <property type="entry name" value="Formate/glycerate dehydrogenase catalytic domain-like"/>
    <property type="match status" value="1"/>
</dbReference>
<comment type="caution">
    <text evidence="13">The sequence shown here is derived from an EMBL/GenBank/DDBJ whole genome shotgun (WGS) entry which is preliminary data.</text>
</comment>
<organism evidence="13 14">
    <name type="scientific">Fervidicola ferrireducens</name>
    <dbReference type="NCBI Taxonomy" id="520764"/>
    <lineage>
        <taxon>Bacteria</taxon>
        <taxon>Bacillati</taxon>
        <taxon>Bacillota</taxon>
        <taxon>Clostridia</taxon>
        <taxon>Thermosediminibacterales</taxon>
        <taxon>Thermosediminibacteraceae</taxon>
        <taxon>Fervidicola</taxon>
    </lineage>
</organism>
<feature type="binding site" evidence="9">
    <location>
        <position position="203"/>
    </location>
    <ligand>
        <name>NAD(+)</name>
        <dbReference type="ChEBI" id="CHEBI:57540"/>
    </ligand>
</feature>
<feature type="binding site" evidence="9">
    <location>
        <position position="198"/>
    </location>
    <ligand>
        <name>NAD(+)</name>
        <dbReference type="ChEBI" id="CHEBI:57540"/>
    </ligand>
</feature>
<dbReference type="InterPro" id="IPR036291">
    <property type="entry name" value="NAD(P)-bd_dom_sf"/>
</dbReference>
<evidence type="ECO:0000256" key="3">
    <source>
        <dbReference type="ARBA" id="ARBA00012897"/>
    </source>
</evidence>
<dbReference type="FunFam" id="3.40.50.720:FF:000049">
    <property type="entry name" value="Alanine dehydrogenase"/>
    <property type="match status" value="1"/>
</dbReference>
<dbReference type="EC" id="1.4.1.1" evidence="3 6"/>
<feature type="binding site" evidence="9">
    <location>
        <position position="134"/>
    </location>
    <ligand>
        <name>NAD(+)</name>
        <dbReference type="ChEBI" id="CHEBI:57540"/>
    </ligand>
</feature>
<evidence type="ECO:0000313" key="14">
    <source>
        <dbReference type="Proteomes" id="UP000070427"/>
    </source>
</evidence>
<feature type="binding site" evidence="9">
    <location>
        <position position="220"/>
    </location>
    <ligand>
        <name>NAD(+)</name>
        <dbReference type="ChEBI" id="CHEBI:57540"/>
    </ligand>
</feature>